<protein>
    <submittedName>
        <fullName evidence="2">RCG37413</fullName>
    </submittedName>
</protein>
<feature type="region of interest" description="Disordered" evidence="1">
    <location>
        <begin position="52"/>
        <end position="77"/>
    </location>
</feature>
<dbReference type="AlphaFoldDB" id="A6KI49"/>
<evidence type="ECO:0000313" key="3">
    <source>
        <dbReference type="Proteomes" id="UP000234681"/>
    </source>
</evidence>
<feature type="non-terminal residue" evidence="2">
    <location>
        <position position="77"/>
    </location>
</feature>
<sequence>MATEAERLPNLSKVTRDKRGKVTREGRKNMPSSKALSFLLLSVDNLLLNPDTAGSLSLRCSPPPPLSVCPVNDSPSD</sequence>
<organism evidence="2 3">
    <name type="scientific">Rattus norvegicus</name>
    <name type="common">Rat</name>
    <dbReference type="NCBI Taxonomy" id="10116"/>
    <lineage>
        <taxon>Eukaryota</taxon>
        <taxon>Metazoa</taxon>
        <taxon>Chordata</taxon>
        <taxon>Craniata</taxon>
        <taxon>Vertebrata</taxon>
        <taxon>Euteleostomi</taxon>
        <taxon>Mammalia</taxon>
        <taxon>Eutheria</taxon>
        <taxon>Euarchontoglires</taxon>
        <taxon>Glires</taxon>
        <taxon>Rodentia</taxon>
        <taxon>Myomorpha</taxon>
        <taxon>Muroidea</taxon>
        <taxon>Muridae</taxon>
        <taxon>Murinae</taxon>
        <taxon>Rattus</taxon>
    </lineage>
</organism>
<evidence type="ECO:0000256" key="1">
    <source>
        <dbReference type="SAM" id="MobiDB-lite"/>
    </source>
</evidence>
<dbReference type="Proteomes" id="UP000234681">
    <property type="component" value="Chromosome 3"/>
</dbReference>
<reference evidence="2 3" key="1">
    <citation type="submission" date="2005-09" db="EMBL/GenBank/DDBJ databases">
        <authorList>
            <person name="Mural R.J."/>
            <person name="Li P.W."/>
            <person name="Adams M.D."/>
            <person name="Amanatides P.G."/>
            <person name="Baden-Tillson H."/>
            <person name="Barnstead M."/>
            <person name="Chin S.H."/>
            <person name="Dew I."/>
            <person name="Evans C.A."/>
            <person name="Ferriera S."/>
            <person name="Flanigan M."/>
            <person name="Fosler C."/>
            <person name="Glodek A."/>
            <person name="Gu Z."/>
            <person name="Holt R.A."/>
            <person name="Jennings D."/>
            <person name="Kraft C.L."/>
            <person name="Lu F."/>
            <person name="Nguyen T."/>
            <person name="Nusskern D.R."/>
            <person name="Pfannkoch C.M."/>
            <person name="Sitter C."/>
            <person name="Sutton G.G."/>
            <person name="Venter J.C."/>
            <person name="Wang Z."/>
            <person name="Woodage T."/>
            <person name="Zheng X.H."/>
            <person name="Zhong F."/>
        </authorList>
    </citation>
    <scope>NUCLEOTIDE SEQUENCE [LARGE SCALE GENOMIC DNA]</scope>
    <source>
        <strain>BN</strain>
        <strain evidence="3">Sprague-Dawley</strain>
    </source>
</reference>
<evidence type="ECO:0000313" key="2">
    <source>
        <dbReference type="EMBL" id="EDL85906.1"/>
    </source>
</evidence>
<name>A6KI49_RAT</name>
<proteinExistence type="predicted"/>
<accession>A6KI49</accession>
<feature type="compositionally biased region" description="Basic and acidic residues" evidence="1">
    <location>
        <begin position="14"/>
        <end position="28"/>
    </location>
</feature>
<gene>
    <name evidence="2" type="ORF">rCG_37413</name>
</gene>
<feature type="region of interest" description="Disordered" evidence="1">
    <location>
        <begin position="1"/>
        <end position="31"/>
    </location>
</feature>
<dbReference type="EMBL" id="CH474050">
    <property type="protein sequence ID" value="EDL85906.1"/>
    <property type="molecule type" value="Genomic_DNA"/>
</dbReference>